<dbReference type="PROSITE" id="PS50983">
    <property type="entry name" value="FE_B12_PBP"/>
    <property type="match status" value="1"/>
</dbReference>
<feature type="region of interest" description="Disordered" evidence="3">
    <location>
        <begin position="25"/>
        <end position="45"/>
    </location>
</feature>
<dbReference type="PANTHER" id="PTHR30535:SF34">
    <property type="entry name" value="MOLYBDATE-BINDING PROTEIN MOLA"/>
    <property type="match status" value="1"/>
</dbReference>
<comment type="similarity">
    <text evidence="1">Belongs to the bacterial solute-binding protein 8 family.</text>
</comment>
<dbReference type="Proteomes" id="UP000294853">
    <property type="component" value="Chromosome"/>
</dbReference>
<evidence type="ECO:0000256" key="2">
    <source>
        <dbReference type="ARBA" id="ARBA00022729"/>
    </source>
</evidence>
<dbReference type="GO" id="GO:0071281">
    <property type="term" value="P:cellular response to iron ion"/>
    <property type="evidence" value="ECO:0007669"/>
    <property type="project" value="TreeGrafter"/>
</dbReference>
<protein>
    <submittedName>
        <fullName evidence="6">ABC transporter substrate-binding protein</fullName>
    </submittedName>
</protein>
<dbReference type="AlphaFoldDB" id="A0A4P7IIT0"/>
<dbReference type="Pfam" id="PF01497">
    <property type="entry name" value="Peripla_BP_2"/>
    <property type="match status" value="1"/>
</dbReference>
<dbReference type="CDD" id="cd01143">
    <property type="entry name" value="YvrC"/>
    <property type="match status" value="1"/>
</dbReference>
<feature type="chain" id="PRO_5020550459" evidence="4">
    <location>
        <begin position="28"/>
        <end position="321"/>
    </location>
</feature>
<gene>
    <name evidence="6" type="ORF">EXE58_14820</name>
</gene>
<organism evidence="6 7">
    <name type="scientific">Nocardioides seonyuensis</name>
    <dbReference type="NCBI Taxonomy" id="2518371"/>
    <lineage>
        <taxon>Bacteria</taxon>
        <taxon>Bacillati</taxon>
        <taxon>Actinomycetota</taxon>
        <taxon>Actinomycetes</taxon>
        <taxon>Propionibacteriales</taxon>
        <taxon>Nocardioidaceae</taxon>
        <taxon>Nocardioides</taxon>
    </lineage>
</organism>
<proteinExistence type="inferred from homology"/>
<dbReference type="InterPro" id="IPR054828">
    <property type="entry name" value="Vit_B12_bind_prot"/>
</dbReference>
<dbReference type="SUPFAM" id="SSF53807">
    <property type="entry name" value="Helical backbone' metal receptor"/>
    <property type="match status" value="1"/>
</dbReference>
<reference evidence="6 7" key="1">
    <citation type="submission" date="2019-03" db="EMBL/GenBank/DDBJ databases">
        <title>Three New Species of Nocardioides, Nocardioides euryhalodurans sp. nov., Nocardioides seonyuensis sp. nov. and Nocardioides eburneoflavus sp. nov. Iolated from Soil.</title>
        <authorList>
            <person name="Roh S.G."/>
            <person name="Lee C."/>
            <person name="Kim M.-K."/>
            <person name="Kim S.B."/>
        </authorList>
    </citation>
    <scope>NUCLEOTIDE SEQUENCE [LARGE SCALE GENOMIC DNA]</scope>
    <source>
        <strain evidence="6 7">MMS17-SY207-3</strain>
    </source>
</reference>
<keyword evidence="2 4" id="KW-0732">Signal</keyword>
<feature type="domain" description="Fe/B12 periplasmic-binding" evidence="5">
    <location>
        <begin position="68"/>
        <end position="318"/>
    </location>
</feature>
<evidence type="ECO:0000259" key="5">
    <source>
        <dbReference type="PROSITE" id="PS50983"/>
    </source>
</evidence>
<evidence type="ECO:0000256" key="4">
    <source>
        <dbReference type="SAM" id="SignalP"/>
    </source>
</evidence>
<evidence type="ECO:0000313" key="6">
    <source>
        <dbReference type="EMBL" id="QBX56610.1"/>
    </source>
</evidence>
<name>A0A4P7IIT0_9ACTN</name>
<evidence type="ECO:0000256" key="3">
    <source>
        <dbReference type="SAM" id="MobiDB-lite"/>
    </source>
</evidence>
<sequence length="321" mass="32954">MSHHLAARSGALLLAASLLAACGQADAGDGSADRPSSDQTTDASFPVTVASGQEGDLTEITVDARPESIVSLSPTATEMLWAVGAGDQVVAVDDQSDHPEGVPSTKLSGYEPNVEAILGHAPDLVISAGDSGDLVAGLEDAGVPTLLLPSASDLDEAYAQIERVGAATGHVAEAAQVVAETQQGVEEAVASAPDVSGLTYFHELSPDLYTASSGTFIGEVYGLFGLENIADAAAKDGDLYPKLSAEYVVSADPDFVLLADSECCDIHPEDVAERAGWKGLDAVENGGIIELDEDVTSRWGPRVVEFAETIAALVSEHAPAN</sequence>
<keyword evidence="7" id="KW-1185">Reference proteome</keyword>
<dbReference type="RefSeq" id="WP_135268596.1">
    <property type="nucleotide sequence ID" value="NZ_CP038436.1"/>
</dbReference>
<dbReference type="OrthoDB" id="6495095at2"/>
<dbReference type="InterPro" id="IPR050902">
    <property type="entry name" value="ABC_Transporter_SBP"/>
</dbReference>
<evidence type="ECO:0000313" key="7">
    <source>
        <dbReference type="Proteomes" id="UP000294853"/>
    </source>
</evidence>
<dbReference type="NCBIfam" id="NF038402">
    <property type="entry name" value="TroA_like"/>
    <property type="match status" value="1"/>
</dbReference>
<dbReference type="PANTHER" id="PTHR30535">
    <property type="entry name" value="VITAMIN B12-BINDING PROTEIN"/>
    <property type="match status" value="1"/>
</dbReference>
<dbReference type="KEGG" id="nsn:EXE58_14820"/>
<dbReference type="Gene3D" id="3.40.50.1980">
    <property type="entry name" value="Nitrogenase molybdenum iron protein domain"/>
    <property type="match status" value="2"/>
</dbReference>
<evidence type="ECO:0000256" key="1">
    <source>
        <dbReference type="ARBA" id="ARBA00008814"/>
    </source>
</evidence>
<dbReference type="InterPro" id="IPR002491">
    <property type="entry name" value="ABC_transptr_periplasmic_BD"/>
</dbReference>
<feature type="signal peptide" evidence="4">
    <location>
        <begin position="1"/>
        <end position="27"/>
    </location>
</feature>
<accession>A0A4P7IIT0</accession>
<dbReference type="EMBL" id="CP038436">
    <property type="protein sequence ID" value="QBX56610.1"/>
    <property type="molecule type" value="Genomic_DNA"/>
</dbReference>